<dbReference type="GO" id="GO:0004553">
    <property type="term" value="F:hydrolase activity, hydrolyzing O-glycosyl compounds"/>
    <property type="evidence" value="ECO:0007669"/>
    <property type="project" value="InterPro"/>
</dbReference>
<keyword evidence="3" id="KW-1185">Reference proteome</keyword>
<name>A0A521BUB4_9BACT</name>
<sequence>MNRKLKMKYLGRLSSLLLLFLFGMMSPLAAQNAFHYVDEDGVLRSPDGEEVTYFGVNYSTPFAHSYRALKLLGEDHKAAIDQDVYHFARLGLDAFRIHLWDTEISDSLGNLIPNEHLDLFDYMLAKLEERNIKVILTPLTFYNNAYPDGATPTDGFANYISKGEAPRNEEFYPVIKNYLDQFLNHKNPYTGKTYREDPNIIAMEIINEPSHWGDEQAITDFINEMADHVRDTGWEKPIFYNIAQNPSVVDAVMRAEVDGLTFQWYPGGLVGGETQHQNYMPYVHDYPIPFRDGAGFSGKAMMVYEFDAADTRHTYAYPMMARSFREAGFQWATQFAYDPVPIAPHNSDYPTHFLNLAYSPKRALSMMIASEVFHQVDRRQTFDSFLADTVFGDFRLSHSQNLAELNSGEKFYYTNHTESEPSSPSNLRHIAGAGSSPVVKYRGTGVYFLDKLEEGVWRLEVYPDAVPVSDPFAKPNFSKEVTHILWGEREMEINLPDLGSDFSVSGLNDGNAQLTAAEEGLFKVNPGTYLLTHSSKKNSRPEAETTIGKQNIGLNEFYAPEANTYEQPVVTHQPEKNLLAGEPASIKATVLGVGEREVRVIAAPYGRQGGSFPMEEMKPGIYAAELPADFLTQGQLNYWITIGEEEEQITFPGGHPGYPWAWDYYHEEMWSVPVLPAEAPVQVFSATEDAAELDFAFSPWSSDYQRSLGFDQNTGESYVRVFADSLEGTPDIPGLSVYVGGYLKDRTGESFQTLSLKISGATAARQQLTVVVTDRRGIPYATGIEVTAQTETITLKKEDFEPGKMVLLPRPYPTFLPYWFEPEADGPLDVSEAEIVQVFLNPADNEDLIGKAAGFHMDGIWLHKNE</sequence>
<evidence type="ECO:0000256" key="1">
    <source>
        <dbReference type="SAM" id="SignalP"/>
    </source>
</evidence>
<evidence type="ECO:0000313" key="2">
    <source>
        <dbReference type="EMBL" id="SMO50070.1"/>
    </source>
</evidence>
<evidence type="ECO:0008006" key="4">
    <source>
        <dbReference type="Google" id="ProtNLM"/>
    </source>
</evidence>
<keyword evidence="1" id="KW-0732">Signal</keyword>
<dbReference type="EMBL" id="FXTP01000003">
    <property type="protein sequence ID" value="SMO50070.1"/>
    <property type="molecule type" value="Genomic_DNA"/>
</dbReference>
<dbReference type="Proteomes" id="UP000317557">
    <property type="component" value="Unassembled WGS sequence"/>
</dbReference>
<dbReference type="InterPro" id="IPR045053">
    <property type="entry name" value="MAN-like"/>
</dbReference>
<proteinExistence type="predicted"/>
<dbReference type="SUPFAM" id="SSF51445">
    <property type="entry name" value="(Trans)glycosidases"/>
    <property type="match status" value="1"/>
</dbReference>
<dbReference type="Gene3D" id="3.20.20.80">
    <property type="entry name" value="Glycosidases"/>
    <property type="match status" value="1"/>
</dbReference>
<organism evidence="2 3">
    <name type="scientific">Gracilimonas mengyeensis</name>
    <dbReference type="NCBI Taxonomy" id="1302730"/>
    <lineage>
        <taxon>Bacteria</taxon>
        <taxon>Pseudomonadati</taxon>
        <taxon>Balneolota</taxon>
        <taxon>Balneolia</taxon>
        <taxon>Balneolales</taxon>
        <taxon>Balneolaceae</taxon>
        <taxon>Gracilimonas</taxon>
    </lineage>
</organism>
<dbReference type="OrthoDB" id="9809937at2"/>
<accession>A0A521BUB4</accession>
<feature type="chain" id="PRO_5021998653" description="Cellulase (Glycosyl hydrolase family 5)" evidence="1">
    <location>
        <begin position="30"/>
        <end position="866"/>
    </location>
</feature>
<reference evidence="2 3" key="1">
    <citation type="submission" date="2017-05" db="EMBL/GenBank/DDBJ databases">
        <authorList>
            <person name="Varghese N."/>
            <person name="Submissions S."/>
        </authorList>
    </citation>
    <scope>NUCLEOTIDE SEQUENCE [LARGE SCALE GENOMIC DNA]</scope>
    <source>
        <strain evidence="2 3">DSM 21985</strain>
    </source>
</reference>
<feature type="signal peptide" evidence="1">
    <location>
        <begin position="1"/>
        <end position="29"/>
    </location>
</feature>
<protein>
    <recommendedName>
        <fullName evidence="4">Cellulase (Glycosyl hydrolase family 5)</fullName>
    </recommendedName>
</protein>
<dbReference type="InterPro" id="IPR017853">
    <property type="entry name" value="GH"/>
</dbReference>
<dbReference type="AlphaFoldDB" id="A0A521BUB4"/>
<gene>
    <name evidence="2" type="ORF">SAMN06265219_10343</name>
</gene>
<dbReference type="RefSeq" id="WP_142453478.1">
    <property type="nucleotide sequence ID" value="NZ_FXTP01000003.1"/>
</dbReference>
<dbReference type="PANTHER" id="PTHR31451">
    <property type="match status" value="1"/>
</dbReference>
<evidence type="ECO:0000313" key="3">
    <source>
        <dbReference type="Proteomes" id="UP000317557"/>
    </source>
</evidence>